<reference evidence="2 3" key="1">
    <citation type="submission" date="2024-01" db="EMBL/GenBank/DDBJ databases">
        <title>The complete chloroplast genome sequence of Lithospermum erythrorhizon: insights into the phylogenetic relationship among Boraginaceae species and the maternal lineages of purple gromwells.</title>
        <authorList>
            <person name="Okada T."/>
            <person name="Watanabe K."/>
        </authorList>
    </citation>
    <scope>NUCLEOTIDE SEQUENCE [LARGE SCALE GENOMIC DNA]</scope>
</reference>
<keyword evidence="3" id="KW-1185">Reference proteome</keyword>
<protein>
    <submittedName>
        <fullName evidence="2">Uncharacterized protein</fullName>
    </submittedName>
</protein>
<sequence length="175" mass="19336">MVHLVRLVGGIVLNYKFWARKGRCPHVNVKEKGALGDISNTSSIANDGGGKNKVTRNGVGKEIVLHEVNLVTEELFDVVVKQGQTSKRGLGGEWRVRSRRGGSSGRRRGGRGEEEETRGWDMTNRGEGGNVMGHDSCRLQVTDCGDGYKFSLGLDHGRHDQNKVHRRRNYNGVAK</sequence>
<organism evidence="2 3">
    <name type="scientific">Lithospermum erythrorhizon</name>
    <name type="common">Purple gromwell</name>
    <name type="synonym">Lithospermum officinale var. erythrorhizon</name>
    <dbReference type="NCBI Taxonomy" id="34254"/>
    <lineage>
        <taxon>Eukaryota</taxon>
        <taxon>Viridiplantae</taxon>
        <taxon>Streptophyta</taxon>
        <taxon>Embryophyta</taxon>
        <taxon>Tracheophyta</taxon>
        <taxon>Spermatophyta</taxon>
        <taxon>Magnoliopsida</taxon>
        <taxon>eudicotyledons</taxon>
        <taxon>Gunneridae</taxon>
        <taxon>Pentapetalae</taxon>
        <taxon>asterids</taxon>
        <taxon>lamiids</taxon>
        <taxon>Boraginales</taxon>
        <taxon>Boraginaceae</taxon>
        <taxon>Boraginoideae</taxon>
        <taxon>Lithospermeae</taxon>
        <taxon>Lithospermum</taxon>
    </lineage>
</organism>
<evidence type="ECO:0000313" key="3">
    <source>
        <dbReference type="Proteomes" id="UP001454036"/>
    </source>
</evidence>
<name>A0AAV3QKY5_LITER</name>
<proteinExistence type="predicted"/>
<evidence type="ECO:0000313" key="2">
    <source>
        <dbReference type="EMBL" id="GAA0164699.1"/>
    </source>
</evidence>
<dbReference type="AlphaFoldDB" id="A0AAV3QKY5"/>
<evidence type="ECO:0000256" key="1">
    <source>
        <dbReference type="SAM" id="MobiDB-lite"/>
    </source>
</evidence>
<dbReference type="Proteomes" id="UP001454036">
    <property type="component" value="Unassembled WGS sequence"/>
</dbReference>
<accession>A0AAV3QKY5</accession>
<dbReference type="EMBL" id="BAABME010005127">
    <property type="protein sequence ID" value="GAA0164699.1"/>
    <property type="molecule type" value="Genomic_DNA"/>
</dbReference>
<feature type="region of interest" description="Disordered" evidence="1">
    <location>
        <begin position="155"/>
        <end position="175"/>
    </location>
</feature>
<gene>
    <name evidence="2" type="ORF">LIER_20272</name>
</gene>
<comment type="caution">
    <text evidence="2">The sequence shown here is derived from an EMBL/GenBank/DDBJ whole genome shotgun (WGS) entry which is preliminary data.</text>
</comment>
<feature type="compositionally biased region" description="Basic residues" evidence="1">
    <location>
        <begin position="97"/>
        <end position="109"/>
    </location>
</feature>
<feature type="region of interest" description="Disordered" evidence="1">
    <location>
        <begin position="90"/>
        <end position="131"/>
    </location>
</feature>